<evidence type="ECO:0000256" key="2">
    <source>
        <dbReference type="SAM" id="MobiDB-lite"/>
    </source>
</evidence>
<evidence type="ECO:0000313" key="5">
    <source>
        <dbReference type="Proteomes" id="UP000664169"/>
    </source>
</evidence>
<proteinExistence type="predicted"/>
<comment type="caution">
    <text evidence="4">The sequence shown here is derived from an EMBL/GenBank/DDBJ whole genome shotgun (WGS) entry which is preliminary data.</text>
</comment>
<feature type="compositionally biased region" description="Low complexity" evidence="2">
    <location>
        <begin position="1"/>
        <end position="16"/>
    </location>
</feature>
<feature type="compositionally biased region" description="Acidic residues" evidence="2">
    <location>
        <begin position="176"/>
        <end position="188"/>
    </location>
</feature>
<dbReference type="OrthoDB" id="427960at2759"/>
<keyword evidence="1" id="KW-0862">Zinc</keyword>
<accession>A0A8H3I3P9</accession>
<dbReference type="PROSITE" id="PS50158">
    <property type="entry name" value="ZF_CCHC"/>
    <property type="match status" value="1"/>
</dbReference>
<organism evidence="4 5">
    <name type="scientific">Gomphillus americanus</name>
    <dbReference type="NCBI Taxonomy" id="1940652"/>
    <lineage>
        <taxon>Eukaryota</taxon>
        <taxon>Fungi</taxon>
        <taxon>Dikarya</taxon>
        <taxon>Ascomycota</taxon>
        <taxon>Pezizomycotina</taxon>
        <taxon>Lecanoromycetes</taxon>
        <taxon>OSLEUM clade</taxon>
        <taxon>Ostropomycetidae</taxon>
        <taxon>Ostropales</taxon>
        <taxon>Graphidaceae</taxon>
        <taxon>Gomphilloideae</taxon>
        <taxon>Gomphillus</taxon>
    </lineage>
</organism>
<dbReference type="InterPro" id="IPR001878">
    <property type="entry name" value="Znf_CCHC"/>
</dbReference>
<feature type="compositionally biased region" description="Basic and acidic residues" evidence="2">
    <location>
        <begin position="149"/>
        <end position="158"/>
    </location>
</feature>
<feature type="domain" description="CCHC-type" evidence="3">
    <location>
        <begin position="232"/>
        <end position="247"/>
    </location>
</feature>
<evidence type="ECO:0000259" key="3">
    <source>
        <dbReference type="PROSITE" id="PS50158"/>
    </source>
</evidence>
<feature type="compositionally biased region" description="Polar residues" evidence="2">
    <location>
        <begin position="39"/>
        <end position="53"/>
    </location>
</feature>
<dbReference type="Gene3D" id="4.10.60.10">
    <property type="entry name" value="Zinc finger, CCHC-type"/>
    <property type="match status" value="1"/>
</dbReference>
<gene>
    <name evidence="4" type="ORF">GOMPHAMPRED_008043</name>
</gene>
<dbReference type="GO" id="GO:0003676">
    <property type="term" value="F:nucleic acid binding"/>
    <property type="evidence" value="ECO:0007669"/>
    <property type="project" value="InterPro"/>
</dbReference>
<dbReference type="AlphaFoldDB" id="A0A8H3I3P9"/>
<protein>
    <recommendedName>
        <fullName evidence="3">CCHC-type domain-containing protein</fullName>
    </recommendedName>
</protein>
<dbReference type="SUPFAM" id="SSF57756">
    <property type="entry name" value="Retrovirus zinc finger-like domains"/>
    <property type="match status" value="1"/>
</dbReference>
<evidence type="ECO:0000313" key="4">
    <source>
        <dbReference type="EMBL" id="CAF9913852.1"/>
    </source>
</evidence>
<dbReference type="InterPro" id="IPR036875">
    <property type="entry name" value="Znf_CCHC_sf"/>
</dbReference>
<keyword evidence="1" id="KW-0863">Zinc-finger</keyword>
<evidence type="ECO:0000256" key="1">
    <source>
        <dbReference type="PROSITE-ProRule" id="PRU00047"/>
    </source>
</evidence>
<reference evidence="4" key="1">
    <citation type="submission" date="2021-03" db="EMBL/GenBank/DDBJ databases">
        <authorList>
            <person name="Tagirdzhanova G."/>
        </authorList>
    </citation>
    <scope>NUCLEOTIDE SEQUENCE</scope>
</reference>
<keyword evidence="1" id="KW-0479">Metal-binding</keyword>
<keyword evidence="5" id="KW-1185">Reference proteome</keyword>
<sequence>MTDSPAAQPAGKPPKQMSSRLLTMKFMQRAAASRPDSPATPSKSSPSGASMDTSPREDTASSFKRQKVFHAPDTPGSVEFFTPTRPADIRAALASAESARQAALERSWRGEETKWAFAIQPDSVLPEAGFKVELLNGRRLGDDEEDDDLRWRPEEMQGRKVFGKKREHIPSKEHTNDEDESDDSDSSVDSEASLIRQTEEILNAPDTGFPTRGSAIRSNRISGPVNMDRIQCHGCKEYGHMIRNCPKSIISLLE</sequence>
<name>A0A8H3I3P9_9LECA</name>
<dbReference type="GO" id="GO:0008270">
    <property type="term" value="F:zinc ion binding"/>
    <property type="evidence" value="ECO:0007669"/>
    <property type="project" value="UniProtKB-KW"/>
</dbReference>
<feature type="region of interest" description="Disordered" evidence="2">
    <location>
        <begin position="1"/>
        <end position="81"/>
    </location>
</feature>
<feature type="region of interest" description="Disordered" evidence="2">
    <location>
        <begin position="138"/>
        <end position="220"/>
    </location>
</feature>
<dbReference type="Proteomes" id="UP000664169">
    <property type="component" value="Unassembled WGS sequence"/>
</dbReference>
<dbReference type="EMBL" id="CAJPDQ010000008">
    <property type="protein sequence ID" value="CAF9913852.1"/>
    <property type="molecule type" value="Genomic_DNA"/>
</dbReference>